<feature type="domain" description="Fatty acid hydroxylase" evidence="6">
    <location>
        <begin position="170"/>
        <end position="306"/>
    </location>
</feature>
<dbReference type="GO" id="GO:0016491">
    <property type="term" value="F:oxidoreductase activity"/>
    <property type="evidence" value="ECO:0007669"/>
    <property type="project" value="InterPro"/>
</dbReference>
<evidence type="ECO:0000259" key="6">
    <source>
        <dbReference type="Pfam" id="PF04116"/>
    </source>
</evidence>
<keyword evidence="2 5" id="KW-0812">Transmembrane</keyword>
<reference evidence="8" key="1">
    <citation type="journal article" date="2014" name="Proc. Natl. Acad. Sci. U.S.A.">
        <title>Extensive sampling of basidiomycete genomes demonstrates inadequacy of the white-rot/brown-rot paradigm for wood decay fungi.</title>
        <authorList>
            <person name="Riley R."/>
            <person name="Salamov A.A."/>
            <person name="Brown D.W."/>
            <person name="Nagy L.G."/>
            <person name="Floudas D."/>
            <person name="Held B.W."/>
            <person name="Levasseur A."/>
            <person name="Lombard V."/>
            <person name="Morin E."/>
            <person name="Otillar R."/>
            <person name="Lindquist E.A."/>
            <person name="Sun H."/>
            <person name="LaButti K.M."/>
            <person name="Schmutz J."/>
            <person name="Jabbour D."/>
            <person name="Luo H."/>
            <person name="Baker S.E."/>
            <person name="Pisabarro A.G."/>
            <person name="Walton J.D."/>
            <person name="Blanchette R.A."/>
            <person name="Henrissat B."/>
            <person name="Martin F."/>
            <person name="Cullen D."/>
            <person name="Hibbett D.S."/>
            <person name="Grigoriev I.V."/>
        </authorList>
    </citation>
    <scope>NUCLEOTIDE SEQUENCE [LARGE SCALE GENOMIC DNA]</scope>
    <source>
        <strain evidence="8">FD-172 SS1</strain>
    </source>
</reference>
<evidence type="ECO:0000256" key="2">
    <source>
        <dbReference type="ARBA" id="ARBA00022692"/>
    </source>
</evidence>
<dbReference type="AlphaFoldDB" id="A0A067MV09"/>
<proteinExistence type="predicted"/>
<dbReference type="FunCoup" id="A0A067MV09">
    <property type="interactions" value="100"/>
</dbReference>
<protein>
    <recommendedName>
        <fullName evidence="6">Fatty acid hydroxylase domain-containing protein</fullName>
    </recommendedName>
</protein>
<evidence type="ECO:0000313" key="7">
    <source>
        <dbReference type="EMBL" id="KDQ19588.1"/>
    </source>
</evidence>
<dbReference type="Pfam" id="PF04116">
    <property type="entry name" value="FA_hydroxylase"/>
    <property type="match status" value="1"/>
</dbReference>
<sequence>MVNITVDYTLPPHLLSALVPDPVTAYPSYHINGPSIVSFLSDKSLSLLAPLIAYWAYSLFFHALDCSDWAWIDQYRIHESAEVQAKNRATRAEVVKAVVLQQIFQTTLGVLTIEPEGPLDHVKEMRSLAPRIAYFVMKALGQDIGKSLLVSQGESIVYFVYWWAIPIVQFVLAFAVIDTWQYFFHRLFHINKFLYKHIHSVHHRLYVPYAFGALYNHWFEGLLLDSIGATIAHTVTGMTSRQTFLLFTFATLKTVDDHCGYALPFDPFQVLFPNNAKYHDIHHRTWGIKTNFSQPFYIHWDVLFGTRYDGPSPTRGEKPKKQ</sequence>
<evidence type="ECO:0000256" key="3">
    <source>
        <dbReference type="ARBA" id="ARBA00022989"/>
    </source>
</evidence>
<keyword evidence="8" id="KW-1185">Reference proteome</keyword>
<dbReference type="GO" id="GO:0005506">
    <property type="term" value="F:iron ion binding"/>
    <property type="evidence" value="ECO:0007669"/>
    <property type="project" value="InterPro"/>
</dbReference>
<dbReference type="Proteomes" id="UP000027195">
    <property type="component" value="Unassembled WGS sequence"/>
</dbReference>
<dbReference type="PANTHER" id="PTHR11863">
    <property type="entry name" value="STEROL DESATURASE"/>
    <property type="match status" value="1"/>
</dbReference>
<dbReference type="STRING" id="930990.A0A067MV09"/>
<name>A0A067MV09_BOTB1</name>
<feature type="transmembrane region" description="Helical" evidence="5">
    <location>
        <begin position="156"/>
        <end position="177"/>
    </location>
</feature>
<dbReference type="InterPro" id="IPR050307">
    <property type="entry name" value="Sterol_Desaturase_Related"/>
</dbReference>
<dbReference type="HOGENOM" id="CLU_043293_1_1_1"/>
<organism evidence="7 8">
    <name type="scientific">Botryobasidium botryosum (strain FD-172 SS1)</name>
    <dbReference type="NCBI Taxonomy" id="930990"/>
    <lineage>
        <taxon>Eukaryota</taxon>
        <taxon>Fungi</taxon>
        <taxon>Dikarya</taxon>
        <taxon>Basidiomycota</taxon>
        <taxon>Agaricomycotina</taxon>
        <taxon>Agaricomycetes</taxon>
        <taxon>Cantharellales</taxon>
        <taxon>Botryobasidiaceae</taxon>
        <taxon>Botryobasidium</taxon>
    </lineage>
</organism>
<dbReference type="EMBL" id="KL198019">
    <property type="protein sequence ID" value="KDQ19588.1"/>
    <property type="molecule type" value="Genomic_DNA"/>
</dbReference>
<dbReference type="GO" id="GO:0008610">
    <property type="term" value="P:lipid biosynthetic process"/>
    <property type="evidence" value="ECO:0007669"/>
    <property type="project" value="InterPro"/>
</dbReference>
<keyword evidence="3 5" id="KW-1133">Transmembrane helix</keyword>
<dbReference type="InParanoid" id="A0A067MV09"/>
<evidence type="ECO:0000256" key="4">
    <source>
        <dbReference type="ARBA" id="ARBA00023136"/>
    </source>
</evidence>
<evidence type="ECO:0000313" key="8">
    <source>
        <dbReference type="Proteomes" id="UP000027195"/>
    </source>
</evidence>
<accession>A0A067MV09</accession>
<dbReference type="InterPro" id="IPR006694">
    <property type="entry name" value="Fatty_acid_hydroxylase"/>
</dbReference>
<evidence type="ECO:0000256" key="1">
    <source>
        <dbReference type="ARBA" id="ARBA00004370"/>
    </source>
</evidence>
<evidence type="ECO:0000256" key="5">
    <source>
        <dbReference type="SAM" id="Phobius"/>
    </source>
</evidence>
<gene>
    <name evidence="7" type="ORF">BOTBODRAFT_126477</name>
</gene>
<keyword evidence="4 5" id="KW-0472">Membrane</keyword>
<dbReference type="GO" id="GO:0016020">
    <property type="term" value="C:membrane"/>
    <property type="evidence" value="ECO:0007669"/>
    <property type="project" value="UniProtKB-SubCell"/>
</dbReference>
<comment type="subcellular location">
    <subcellularLocation>
        <location evidence="1">Membrane</location>
    </subcellularLocation>
</comment>
<dbReference type="OrthoDB" id="408954at2759"/>